<sequence>MKLYIFIFIEVIFLMMVGLIIYHAEKTRNLQLSLGFNKIIFIIATIKLVWFVWAFNKNMNMCNFAKEIYC</sequence>
<dbReference type="EMBL" id="MN738796">
    <property type="protein sequence ID" value="QHT37440.1"/>
    <property type="molecule type" value="Genomic_DNA"/>
</dbReference>
<organism evidence="2">
    <name type="scientific">viral metagenome</name>
    <dbReference type="NCBI Taxonomy" id="1070528"/>
    <lineage>
        <taxon>unclassified sequences</taxon>
        <taxon>metagenomes</taxon>
        <taxon>organismal metagenomes</taxon>
    </lineage>
</organism>
<protein>
    <submittedName>
        <fullName evidence="2">Uncharacterized protein</fullName>
    </submittedName>
</protein>
<keyword evidence="1" id="KW-0812">Transmembrane</keyword>
<evidence type="ECO:0000313" key="2">
    <source>
        <dbReference type="EMBL" id="QHT37440.1"/>
    </source>
</evidence>
<feature type="transmembrane region" description="Helical" evidence="1">
    <location>
        <begin position="6"/>
        <end position="24"/>
    </location>
</feature>
<keyword evidence="1" id="KW-0472">Membrane</keyword>
<name>A0A6C0FC23_9ZZZZ</name>
<keyword evidence="1" id="KW-1133">Transmembrane helix</keyword>
<evidence type="ECO:0000256" key="1">
    <source>
        <dbReference type="SAM" id="Phobius"/>
    </source>
</evidence>
<proteinExistence type="predicted"/>
<reference evidence="2" key="1">
    <citation type="journal article" date="2020" name="Nature">
        <title>Giant virus diversity and host interactions through global metagenomics.</title>
        <authorList>
            <person name="Schulz F."/>
            <person name="Roux S."/>
            <person name="Paez-Espino D."/>
            <person name="Jungbluth S."/>
            <person name="Walsh D.A."/>
            <person name="Denef V.J."/>
            <person name="McMahon K.D."/>
            <person name="Konstantinidis K.T."/>
            <person name="Eloe-Fadrosh E.A."/>
            <person name="Kyrpides N.C."/>
            <person name="Woyke T."/>
        </authorList>
    </citation>
    <scope>NUCLEOTIDE SEQUENCE</scope>
    <source>
        <strain evidence="2">GVMAG-S-ERX555997-44</strain>
    </source>
</reference>
<accession>A0A6C0FC23</accession>
<dbReference type="AlphaFoldDB" id="A0A6C0FC23"/>
<feature type="transmembrane region" description="Helical" evidence="1">
    <location>
        <begin position="36"/>
        <end position="55"/>
    </location>
</feature>